<evidence type="ECO:0000256" key="2">
    <source>
        <dbReference type="SAM" id="Phobius"/>
    </source>
</evidence>
<dbReference type="CDD" id="cd06259">
    <property type="entry name" value="YdcF-like"/>
    <property type="match status" value="1"/>
</dbReference>
<comment type="caution">
    <text evidence="4">The sequence shown here is derived from an EMBL/GenBank/DDBJ whole genome shotgun (WGS) entry which is preliminary data.</text>
</comment>
<dbReference type="GO" id="GO:0000270">
    <property type="term" value="P:peptidoglycan metabolic process"/>
    <property type="evidence" value="ECO:0007669"/>
    <property type="project" value="TreeGrafter"/>
</dbReference>
<dbReference type="InterPro" id="IPR051599">
    <property type="entry name" value="Cell_Envelope_Assoc"/>
</dbReference>
<evidence type="ECO:0000259" key="3">
    <source>
        <dbReference type="Pfam" id="PF02698"/>
    </source>
</evidence>
<dbReference type="GO" id="GO:0005886">
    <property type="term" value="C:plasma membrane"/>
    <property type="evidence" value="ECO:0007669"/>
    <property type="project" value="TreeGrafter"/>
</dbReference>
<dbReference type="GeneID" id="60807962"/>
<feature type="transmembrane region" description="Helical" evidence="2">
    <location>
        <begin position="153"/>
        <end position="180"/>
    </location>
</feature>
<dbReference type="InterPro" id="IPR014729">
    <property type="entry name" value="Rossmann-like_a/b/a_fold"/>
</dbReference>
<accession>A0A8H9Y8W7</accession>
<dbReference type="InterPro" id="IPR003848">
    <property type="entry name" value="DUF218"/>
</dbReference>
<dbReference type="GO" id="GO:0043164">
    <property type="term" value="P:Gram-negative-bacterium-type cell wall biogenesis"/>
    <property type="evidence" value="ECO:0007669"/>
    <property type="project" value="TreeGrafter"/>
</dbReference>
<reference evidence="4" key="1">
    <citation type="submission" date="2020-08" db="EMBL/GenBank/DDBJ databases">
        <title>Sequencing the genomes of 1000 actinobacteria strains.</title>
        <authorList>
            <person name="Klenk H.-P."/>
        </authorList>
    </citation>
    <scope>NUCLEOTIDE SEQUENCE</scope>
    <source>
        <strain evidence="4">DSM 20582</strain>
    </source>
</reference>
<evidence type="ECO:0000256" key="1">
    <source>
        <dbReference type="SAM" id="MobiDB-lite"/>
    </source>
</evidence>
<feature type="transmembrane region" description="Helical" evidence="2">
    <location>
        <begin position="95"/>
        <end position="120"/>
    </location>
</feature>
<dbReference type="AlphaFoldDB" id="A0A8H9Y8W7"/>
<feature type="transmembrane region" description="Helical" evidence="2">
    <location>
        <begin position="36"/>
        <end position="56"/>
    </location>
</feature>
<dbReference type="RefSeq" id="WP_125186235.1">
    <property type="nucleotide sequence ID" value="NZ_CP047187.1"/>
</dbReference>
<dbReference type="Proteomes" id="UP000612712">
    <property type="component" value="Unassembled WGS sequence"/>
</dbReference>
<gene>
    <name evidence="4" type="ORF">FHU32_000857</name>
</gene>
<evidence type="ECO:0000313" key="4">
    <source>
        <dbReference type="EMBL" id="MBB3115641.1"/>
    </source>
</evidence>
<feature type="transmembrane region" description="Helical" evidence="2">
    <location>
        <begin position="6"/>
        <end position="24"/>
    </location>
</feature>
<keyword evidence="2" id="KW-0472">Membrane</keyword>
<proteinExistence type="predicted"/>
<sequence length="395" mass="40495">METLLLGAVTVALLVAVAATAWTVKTRSRWAGNGLMVLLCAELGWGWVLAAVHGAPAERPAVWAWAGATLVLVIVAAGVARLMGDDLPGADGRGWVHLSSVVAAVAACGLGAAAVVLAGWRGIPSAGSGGPDAPGGPGGSAHVGAGWPADAGWWAVLLHVLGWVGIVAWVYVVGSFLRYLRLIRTSRSRPATPPGDPAPDAGTTLPGDPDADAPATPPGGGHPAGAQEAGTGGDVDAVVVLGAAILGDRVSRLLAGRCDRGREAWEELGRRPLIIVSGGQGDDEVCTEASVMRRYLVDRGVPEDSVVEEGTATDTGENIDRSLDILNDRGIGEPVIVVCTSDFHVPRTERIVGVVGARRPVRARVVGCTTARSSRPAAYLREFVALSVHRVAGKA</sequence>
<feature type="region of interest" description="Disordered" evidence="1">
    <location>
        <begin position="188"/>
        <end position="231"/>
    </location>
</feature>
<dbReference type="EMBL" id="JACHWT010000003">
    <property type="protein sequence ID" value="MBB3115641.1"/>
    <property type="molecule type" value="Genomic_DNA"/>
</dbReference>
<keyword evidence="2" id="KW-0812">Transmembrane</keyword>
<name>A0A8H9Y8W7_9CORY</name>
<dbReference type="Pfam" id="PF02698">
    <property type="entry name" value="DUF218"/>
    <property type="match status" value="1"/>
</dbReference>
<protein>
    <submittedName>
        <fullName evidence="4">Uncharacterized SAM-binding protein YcdF (DUF218 family)</fullName>
    </submittedName>
</protein>
<organism evidence="4 5">
    <name type="scientific">Corynebacterium bovis DSM 20582 = CIP 54.80</name>
    <dbReference type="NCBI Taxonomy" id="927655"/>
    <lineage>
        <taxon>Bacteria</taxon>
        <taxon>Bacillati</taxon>
        <taxon>Actinomycetota</taxon>
        <taxon>Actinomycetes</taxon>
        <taxon>Mycobacteriales</taxon>
        <taxon>Corynebacteriaceae</taxon>
        <taxon>Corynebacterium</taxon>
    </lineage>
</organism>
<dbReference type="PANTHER" id="PTHR30336">
    <property type="entry name" value="INNER MEMBRANE PROTEIN, PROBABLE PERMEASE"/>
    <property type="match status" value="1"/>
</dbReference>
<evidence type="ECO:0000313" key="5">
    <source>
        <dbReference type="Proteomes" id="UP000612712"/>
    </source>
</evidence>
<dbReference type="Gene3D" id="3.40.50.620">
    <property type="entry name" value="HUPs"/>
    <property type="match status" value="1"/>
</dbReference>
<feature type="compositionally biased region" description="Low complexity" evidence="1">
    <location>
        <begin position="198"/>
        <end position="214"/>
    </location>
</feature>
<feature type="domain" description="DUF218" evidence="3">
    <location>
        <begin position="236"/>
        <end position="384"/>
    </location>
</feature>
<feature type="transmembrane region" description="Helical" evidence="2">
    <location>
        <begin position="62"/>
        <end position="83"/>
    </location>
</feature>
<keyword evidence="2" id="KW-1133">Transmembrane helix</keyword>
<dbReference type="PANTHER" id="PTHR30336:SF4">
    <property type="entry name" value="ENVELOPE BIOGENESIS FACTOR ELYC"/>
    <property type="match status" value="1"/>
</dbReference>